<evidence type="ECO:0000313" key="1">
    <source>
        <dbReference type="EMBL" id="SVE27417.1"/>
    </source>
</evidence>
<protein>
    <submittedName>
        <fullName evidence="1">Uncharacterized protein</fullName>
    </submittedName>
</protein>
<feature type="non-terminal residue" evidence="1">
    <location>
        <position position="242"/>
    </location>
</feature>
<accession>A0A383C4U9</accession>
<name>A0A383C4U9_9ZZZZ</name>
<gene>
    <name evidence="1" type="ORF">METZ01_LOCUS480271</name>
</gene>
<proteinExistence type="predicted"/>
<organism evidence="1">
    <name type="scientific">marine metagenome</name>
    <dbReference type="NCBI Taxonomy" id="408172"/>
    <lineage>
        <taxon>unclassified sequences</taxon>
        <taxon>metagenomes</taxon>
        <taxon>ecological metagenomes</taxon>
    </lineage>
</organism>
<dbReference type="AlphaFoldDB" id="A0A383C4U9"/>
<reference evidence="1" key="1">
    <citation type="submission" date="2018-05" db="EMBL/GenBank/DDBJ databases">
        <authorList>
            <person name="Lanie J.A."/>
            <person name="Ng W.-L."/>
            <person name="Kazmierczak K.M."/>
            <person name="Andrzejewski T.M."/>
            <person name="Davidsen T.M."/>
            <person name="Wayne K.J."/>
            <person name="Tettelin H."/>
            <person name="Glass J.I."/>
            <person name="Rusch D."/>
            <person name="Podicherti R."/>
            <person name="Tsui H.-C.T."/>
            <person name="Winkler M.E."/>
        </authorList>
    </citation>
    <scope>NUCLEOTIDE SEQUENCE</scope>
</reference>
<sequence length="242" mass="26063">MPLALMLLTTALAGCLDGAEPIDTSELDENTSQNSSDIATLNEDLEAVSDILDADLALIEALETRIGALETESEDNAGEIASVRDDLKNEDIVVVTGAGNETWNGIYERVGDDCGGYGDGCRNNYQMPGTNQHIFTNNDGFWNLDEGSVGTDYRAPADAEERTPPSDGWEVFDDGVEPAPSVIWINSHNEDIATLKDEIDTIMDILDVDLQELDAIIDVLNADLMAIEALEAELEANLTALA</sequence>
<dbReference type="EMBL" id="UINC01205992">
    <property type="protein sequence ID" value="SVE27417.1"/>
    <property type="molecule type" value="Genomic_DNA"/>
</dbReference>